<dbReference type="AlphaFoldDB" id="A0A0F8YHA0"/>
<proteinExistence type="predicted"/>
<protein>
    <recommendedName>
        <fullName evidence="2">Fibronectin type-III domain-containing protein</fullName>
    </recommendedName>
</protein>
<dbReference type="InterPro" id="IPR003961">
    <property type="entry name" value="FN3_dom"/>
</dbReference>
<sequence>MNKNNFRFFGIIILLVVVLLMYFVLAASQPTGLKFTQNTTLNYDADGTVHLNWTANSGGDGDISYVIYIYADDVLYASGTNNSETGYSFTNATDANYTFTVEALNGTAPTKVNSTNISMIVDTTNPVVSYITPTPADNAASNTLTSLFVNVSVTEANNDSLKFSLYNSTSLVRQNVSLISAGLNINWTGLPINVAYRYNVTVNDSATRSFTAATRTFNLDNIAPSLSLTKTTSGQTSLILSISGKEGT</sequence>
<dbReference type="InterPro" id="IPR013783">
    <property type="entry name" value="Ig-like_fold"/>
</dbReference>
<dbReference type="Gene3D" id="2.60.40.10">
    <property type="entry name" value="Immunoglobulins"/>
    <property type="match status" value="1"/>
</dbReference>
<feature type="non-terminal residue" evidence="1">
    <location>
        <position position="248"/>
    </location>
</feature>
<organism evidence="1">
    <name type="scientific">marine sediment metagenome</name>
    <dbReference type="NCBI Taxonomy" id="412755"/>
    <lineage>
        <taxon>unclassified sequences</taxon>
        <taxon>metagenomes</taxon>
        <taxon>ecological metagenomes</taxon>
    </lineage>
</organism>
<evidence type="ECO:0008006" key="2">
    <source>
        <dbReference type="Google" id="ProtNLM"/>
    </source>
</evidence>
<reference evidence="1" key="1">
    <citation type="journal article" date="2015" name="Nature">
        <title>Complex archaea that bridge the gap between prokaryotes and eukaryotes.</title>
        <authorList>
            <person name="Spang A."/>
            <person name="Saw J.H."/>
            <person name="Jorgensen S.L."/>
            <person name="Zaremba-Niedzwiedzka K."/>
            <person name="Martijn J."/>
            <person name="Lind A.E."/>
            <person name="van Eijk R."/>
            <person name="Schleper C."/>
            <person name="Guy L."/>
            <person name="Ettema T.J."/>
        </authorList>
    </citation>
    <scope>NUCLEOTIDE SEQUENCE</scope>
</reference>
<evidence type="ECO:0000313" key="1">
    <source>
        <dbReference type="EMBL" id="KKK73095.1"/>
    </source>
</evidence>
<comment type="caution">
    <text evidence="1">The sequence shown here is derived from an EMBL/GenBank/DDBJ whole genome shotgun (WGS) entry which is preliminary data.</text>
</comment>
<dbReference type="CDD" id="cd00063">
    <property type="entry name" value="FN3"/>
    <property type="match status" value="1"/>
</dbReference>
<name>A0A0F8YHA0_9ZZZZ</name>
<accession>A0A0F8YHA0</accession>
<gene>
    <name evidence="1" type="ORF">LCGC14_2897260</name>
</gene>
<dbReference type="EMBL" id="LAZR01056943">
    <property type="protein sequence ID" value="KKK73095.1"/>
    <property type="molecule type" value="Genomic_DNA"/>
</dbReference>